<proteinExistence type="predicted"/>
<accession>A0A101HI32</accession>
<comment type="caution">
    <text evidence="1">The sequence shown here is derived from an EMBL/GenBank/DDBJ whole genome shotgun (WGS) entry which is preliminary data.</text>
</comment>
<evidence type="ECO:0000313" key="2">
    <source>
        <dbReference type="Proteomes" id="UP000053904"/>
    </source>
</evidence>
<protein>
    <submittedName>
        <fullName evidence="1">Uncharacterized protein</fullName>
    </submittedName>
</protein>
<evidence type="ECO:0000313" key="1">
    <source>
        <dbReference type="EMBL" id="KUK77223.1"/>
    </source>
</evidence>
<sequence>METVSNILDYTKQVPEKVKSGDFVYYIFPNPQKFLSNLVNQGYILHGTSRKIEGKLIPQRAYDEAKKFGNQKAIYLTSDSLVAIFTALTGGVNEIDARRNSIRSKRGKDGNYEYIETYFAVSNPVKVREKGYVYIFNNDVADANENNEYISRKPIKPIMIIQVERKNFPYKIEKIA</sequence>
<dbReference type="EMBL" id="LGGO01000054">
    <property type="protein sequence ID" value="KUK77223.1"/>
    <property type="molecule type" value="Genomic_DNA"/>
</dbReference>
<dbReference type="AlphaFoldDB" id="A0A101HI32"/>
<dbReference type="Proteomes" id="UP000053904">
    <property type="component" value="Unassembled WGS sequence"/>
</dbReference>
<organism evidence="1 2">
    <name type="scientific">candidate division WS6 bacterium 34_10</name>
    <dbReference type="NCBI Taxonomy" id="1641389"/>
    <lineage>
        <taxon>Bacteria</taxon>
        <taxon>Candidatus Dojkabacteria</taxon>
    </lineage>
</organism>
<name>A0A101HI32_9BACT</name>
<gene>
    <name evidence="1" type="ORF">XD93_0469</name>
</gene>
<reference evidence="2" key="1">
    <citation type="journal article" date="2015" name="MBio">
        <title>Genome-Resolved Metagenomic Analysis Reveals Roles for Candidate Phyla and Other Microbial Community Members in Biogeochemical Transformations in Oil Reservoirs.</title>
        <authorList>
            <person name="Hu P."/>
            <person name="Tom L."/>
            <person name="Singh A."/>
            <person name="Thomas B.C."/>
            <person name="Baker B.J."/>
            <person name="Piceno Y.M."/>
            <person name="Andersen G.L."/>
            <person name="Banfield J.F."/>
        </authorList>
    </citation>
    <scope>NUCLEOTIDE SEQUENCE [LARGE SCALE GENOMIC DNA]</scope>
</reference>